<dbReference type="RefSeq" id="XP_018292596.1">
    <property type="nucleotide sequence ID" value="XM_018435765.1"/>
</dbReference>
<dbReference type="GeneID" id="28996671"/>
<proteinExistence type="predicted"/>
<dbReference type="EMBL" id="KV440979">
    <property type="protein sequence ID" value="OAD74556.1"/>
    <property type="molecule type" value="Genomic_DNA"/>
</dbReference>
<dbReference type="VEuPathDB" id="FungiDB:PHYBLDRAFT_167963"/>
<dbReference type="OrthoDB" id="2264453at2759"/>
<evidence type="ECO:0000313" key="1">
    <source>
        <dbReference type="EMBL" id="OAD74556.1"/>
    </source>
</evidence>
<keyword evidence="2" id="KW-1185">Reference proteome</keyword>
<name>A0A162PVS3_PHYB8</name>
<accession>A0A162PVS3</accession>
<gene>
    <name evidence="1" type="ORF">PHYBLDRAFT_167963</name>
</gene>
<dbReference type="Proteomes" id="UP000077315">
    <property type="component" value="Unassembled WGS sequence"/>
</dbReference>
<dbReference type="InParanoid" id="A0A162PVS3"/>
<organism evidence="1 2">
    <name type="scientific">Phycomyces blakesleeanus (strain ATCC 8743b / DSM 1359 / FGSC 10004 / NBRC 33097 / NRRL 1555)</name>
    <dbReference type="NCBI Taxonomy" id="763407"/>
    <lineage>
        <taxon>Eukaryota</taxon>
        <taxon>Fungi</taxon>
        <taxon>Fungi incertae sedis</taxon>
        <taxon>Mucoromycota</taxon>
        <taxon>Mucoromycotina</taxon>
        <taxon>Mucoromycetes</taxon>
        <taxon>Mucorales</taxon>
        <taxon>Phycomycetaceae</taxon>
        <taxon>Phycomyces</taxon>
    </lineage>
</organism>
<dbReference type="AlphaFoldDB" id="A0A162PVS3"/>
<evidence type="ECO:0000313" key="2">
    <source>
        <dbReference type="Proteomes" id="UP000077315"/>
    </source>
</evidence>
<protein>
    <submittedName>
        <fullName evidence="1">Uncharacterized protein</fullName>
    </submittedName>
</protein>
<sequence length="121" mass="13729">MSADLPDDPQVLADNALSYLYNLWKAHEDAEIWVCTNSLQDKEHWGSVMKPHSFVVGAYALMCHENKFVVDKNPDTDVYKLTTTEGVPYTSWVHADHLKLAKVDSISQSWFHPTASHAQSR</sequence>
<reference evidence="2" key="1">
    <citation type="submission" date="2015-06" db="EMBL/GenBank/DDBJ databases">
        <title>Expansion of signal transduction pathways in fungi by whole-genome duplication.</title>
        <authorList>
            <consortium name="DOE Joint Genome Institute"/>
            <person name="Corrochano L.M."/>
            <person name="Kuo A."/>
            <person name="Marcet-Houben M."/>
            <person name="Polaino S."/>
            <person name="Salamov A."/>
            <person name="Villalobos J.M."/>
            <person name="Alvarez M.I."/>
            <person name="Avalos J."/>
            <person name="Benito E.P."/>
            <person name="Benoit I."/>
            <person name="Burger G."/>
            <person name="Camino L.P."/>
            <person name="Canovas D."/>
            <person name="Cerda-Olmedo E."/>
            <person name="Cheng J.-F."/>
            <person name="Dominguez A."/>
            <person name="Elias M."/>
            <person name="Eslava A.P."/>
            <person name="Glaser F."/>
            <person name="Grimwood J."/>
            <person name="Gutierrez G."/>
            <person name="Heitman J."/>
            <person name="Henrissat B."/>
            <person name="Iturriaga E.A."/>
            <person name="Lang B.F."/>
            <person name="Lavin J.L."/>
            <person name="Lee S."/>
            <person name="Li W."/>
            <person name="Lindquist E."/>
            <person name="Lopez-Garcia S."/>
            <person name="Luque E.M."/>
            <person name="Marcos A.T."/>
            <person name="Martin J."/>
            <person name="McCluskey K."/>
            <person name="Medina H.R."/>
            <person name="Miralles-Duran A."/>
            <person name="Miyazaki A."/>
            <person name="Munoz-Torres E."/>
            <person name="Oguiza J.A."/>
            <person name="Ohm R."/>
            <person name="Olmedo M."/>
            <person name="Orejas M."/>
            <person name="Ortiz-Castellanos L."/>
            <person name="Pisabarro A.G."/>
            <person name="Rodriguez-Romero J."/>
            <person name="Ruiz-Herrera J."/>
            <person name="Ruiz-Vazquez R."/>
            <person name="Sanz C."/>
            <person name="Schackwitz W."/>
            <person name="Schmutz J."/>
            <person name="Shahriari M."/>
            <person name="Shelest E."/>
            <person name="Silva-Franco F."/>
            <person name="Soanes D."/>
            <person name="Syed K."/>
            <person name="Tagua V.G."/>
            <person name="Talbot N.J."/>
            <person name="Thon M."/>
            <person name="De vries R.P."/>
            <person name="Wiebenga A."/>
            <person name="Yadav J.S."/>
            <person name="Braun E.L."/>
            <person name="Baker S."/>
            <person name="Garre V."/>
            <person name="Horwitz B."/>
            <person name="Torres-Martinez S."/>
            <person name="Idnurm A."/>
            <person name="Herrera-Estrella A."/>
            <person name="Gabaldon T."/>
            <person name="Grigoriev I.V."/>
        </authorList>
    </citation>
    <scope>NUCLEOTIDE SEQUENCE [LARGE SCALE GENOMIC DNA]</scope>
    <source>
        <strain evidence="2">NRRL 1555(-)</strain>
    </source>
</reference>
<dbReference type="STRING" id="763407.A0A162PVS3"/>